<dbReference type="InterPro" id="IPR008979">
    <property type="entry name" value="Galactose-bd-like_sf"/>
</dbReference>
<dbReference type="Gene3D" id="2.60.120.260">
    <property type="entry name" value="Galactose-binding domain-like"/>
    <property type="match status" value="1"/>
</dbReference>
<gene>
    <name evidence="1" type="ORF">ElyMa_001241100</name>
</gene>
<protein>
    <submittedName>
        <fullName evidence="1">Fucolectin-related protein</fullName>
    </submittedName>
</protein>
<evidence type="ECO:0000313" key="2">
    <source>
        <dbReference type="Proteomes" id="UP000762676"/>
    </source>
</evidence>
<comment type="caution">
    <text evidence="1">The sequence shown here is derived from an EMBL/GenBank/DDBJ whole genome shotgun (WGS) entry which is preliminary data.</text>
</comment>
<sequence>MTSVKVTLDTPIPLTWIRLVVKDTAELNNNNIILSYQENGTDTFVPCENIKVAKVSDKILDMVCETKNTVEGIMLQGPVVNNLCSLYISKGRNIALKQPATQSTKYLPFFASNAVDGRLDKPNNIESQAATCSHTDVGLRGWWKVTFPRPVKIAMFFLYNRRSYDHENILQNIMYAFAKIPQAICCGERLMNFELTVLSEDTREPVFNYTDPQKIARDVYTVVPPTIISDAREVKIEAARDRDILTLCEVKVFGEVSCPRGWFGLACENQCNCVNQTGCFVHSGRCTSGCAVGYTGEDCKSSEFHVGLTELSD</sequence>
<evidence type="ECO:0000313" key="1">
    <source>
        <dbReference type="EMBL" id="GFS07091.1"/>
    </source>
</evidence>
<accession>A0AAV4IDE5</accession>
<organism evidence="1 2">
    <name type="scientific">Elysia marginata</name>
    <dbReference type="NCBI Taxonomy" id="1093978"/>
    <lineage>
        <taxon>Eukaryota</taxon>
        <taxon>Metazoa</taxon>
        <taxon>Spiralia</taxon>
        <taxon>Lophotrochozoa</taxon>
        <taxon>Mollusca</taxon>
        <taxon>Gastropoda</taxon>
        <taxon>Heterobranchia</taxon>
        <taxon>Euthyneura</taxon>
        <taxon>Panpulmonata</taxon>
        <taxon>Sacoglossa</taxon>
        <taxon>Placobranchoidea</taxon>
        <taxon>Plakobranchidae</taxon>
        <taxon>Elysia</taxon>
    </lineage>
</organism>
<keyword evidence="2" id="KW-1185">Reference proteome</keyword>
<name>A0AAV4IDE5_9GAST</name>
<dbReference type="InterPro" id="IPR051941">
    <property type="entry name" value="BG_Antigen-Binding_Lectin"/>
</dbReference>
<dbReference type="SUPFAM" id="SSF49785">
    <property type="entry name" value="Galactose-binding domain-like"/>
    <property type="match status" value="1"/>
</dbReference>
<reference evidence="1 2" key="1">
    <citation type="journal article" date="2021" name="Elife">
        <title>Chloroplast acquisition without the gene transfer in kleptoplastic sea slugs, Plakobranchus ocellatus.</title>
        <authorList>
            <person name="Maeda T."/>
            <person name="Takahashi S."/>
            <person name="Yoshida T."/>
            <person name="Shimamura S."/>
            <person name="Takaki Y."/>
            <person name="Nagai Y."/>
            <person name="Toyoda A."/>
            <person name="Suzuki Y."/>
            <person name="Arimoto A."/>
            <person name="Ishii H."/>
            <person name="Satoh N."/>
            <person name="Nishiyama T."/>
            <person name="Hasebe M."/>
            <person name="Maruyama T."/>
            <person name="Minagawa J."/>
            <person name="Obokata J."/>
            <person name="Shigenobu S."/>
        </authorList>
    </citation>
    <scope>NUCLEOTIDE SEQUENCE [LARGE SCALE GENOMIC DNA]</scope>
</reference>
<proteinExistence type="predicted"/>
<dbReference type="Proteomes" id="UP000762676">
    <property type="component" value="Unassembled WGS sequence"/>
</dbReference>
<dbReference type="PANTHER" id="PTHR45713">
    <property type="entry name" value="FTP DOMAIN-CONTAINING PROTEIN"/>
    <property type="match status" value="1"/>
</dbReference>
<dbReference type="AlphaFoldDB" id="A0AAV4IDE5"/>
<dbReference type="EMBL" id="BMAT01002450">
    <property type="protein sequence ID" value="GFS07091.1"/>
    <property type="molecule type" value="Genomic_DNA"/>
</dbReference>
<dbReference type="PANTHER" id="PTHR45713:SF6">
    <property type="entry name" value="F5_8 TYPE C DOMAIN-CONTAINING PROTEIN"/>
    <property type="match status" value="1"/>
</dbReference>